<feature type="transmembrane region" description="Helical" evidence="14">
    <location>
        <begin position="200"/>
        <end position="219"/>
    </location>
</feature>
<keyword evidence="6 14" id="KW-0812">Transmembrane</keyword>
<dbReference type="EC" id="1.16.1.9" evidence="3"/>
<evidence type="ECO:0000256" key="5">
    <source>
        <dbReference type="ARBA" id="ARBA00022475"/>
    </source>
</evidence>
<feature type="domain" description="FAD-binding FR-type" evidence="15">
    <location>
        <begin position="285"/>
        <end position="427"/>
    </location>
</feature>
<dbReference type="GO" id="GO:0006879">
    <property type="term" value="P:intracellular iron ion homeostasis"/>
    <property type="evidence" value="ECO:0007669"/>
    <property type="project" value="TreeGrafter"/>
</dbReference>
<dbReference type="GO" id="GO:0052851">
    <property type="term" value="F:ferric-chelate reductase (NADPH) activity"/>
    <property type="evidence" value="ECO:0007669"/>
    <property type="project" value="UniProtKB-EC"/>
</dbReference>
<feature type="transmembrane region" description="Helical" evidence="14">
    <location>
        <begin position="235"/>
        <end position="255"/>
    </location>
</feature>
<dbReference type="InterPro" id="IPR013112">
    <property type="entry name" value="FAD-bd_8"/>
</dbReference>
<gene>
    <name evidence="16" type="ORF">CTheo_4896</name>
</gene>
<evidence type="ECO:0000256" key="11">
    <source>
        <dbReference type="ARBA" id="ARBA00023136"/>
    </source>
</evidence>
<keyword evidence="5" id="KW-1003">Cell membrane</keyword>
<evidence type="ECO:0000256" key="13">
    <source>
        <dbReference type="ARBA" id="ARBA00048483"/>
    </source>
</evidence>
<sequence>MALGLSNDDLVLYLDVAILFGIFVFAFFGFPRLVAHLSLPHCEGWIIGKVKSTSSLRSSIVLDNEKALDGKNIGSGEGETAPYKIDLRNLEALPTLRTDLKGAPRLPTHIPSYSTLLYPLSKLTKARYDGYSVGQYTILTAYLAAVAVTMFLFSNPVNNITRAGFVCISQAPIVVLFGVKNGPIGALLGKGYEKLNYIHRWVGQLMFLSALFHVVGFLVKWTKTGTIAIAAKRQVWGWFAFGGLVFLAILSLPSIRRSSYTLFWHAHWVGFLMFAIAAMYHAPGAFPYAASGLSLYVLDQIARTCKSHVTTATLTPVPALKCTQLSIPHLTRGWRAGQHVRVRVLNSKMGALGWAESHPFTIASISSPKGGGDGLTLLCKRAGDWTEALYALSQRKANSSVEKGEGFGVGSRVRVVIEGPYGGPGSTIPSSFSSAMIAVGGSGISFGTSSVEDLISAAENGATRIKYAELVWVVQDQSAIFPLIPAFATLLSRASGSKTLTLAITVHFTRASPEAVSSKLPTGMRIVAGRPNLKAALENVVKRTEISMTLGSKATGVYLGVCGPSGLVEDTWRAESSVDGEMRKKIGGIEVHEE</sequence>
<dbReference type="PROSITE" id="PS51384">
    <property type="entry name" value="FAD_FR"/>
    <property type="match status" value="1"/>
</dbReference>
<feature type="transmembrane region" description="Helical" evidence="14">
    <location>
        <begin position="262"/>
        <end position="282"/>
    </location>
</feature>
<dbReference type="GO" id="GO:0005886">
    <property type="term" value="C:plasma membrane"/>
    <property type="evidence" value="ECO:0007669"/>
    <property type="project" value="UniProtKB-SubCell"/>
</dbReference>
<dbReference type="OrthoDB" id="17725at2759"/>
<evidence type="ECO:0000313" key="17">
    <source>
        <dbReference type="Proteomes" id="UP000383932"/>
    </source>
</evidence>
<dbReference type="SFLD" id="SFLDS00052">
    <property type="entry name" value="Ferric_Reductase_Domain"/>
    <property type="match status" value="1"/>
</dbReference>
<evidence type="ECO:0000259" key="15">
    <source>
        <dbReference type="PROSITE" id="PS51384"/>
    </source>
</evidence>
<dbReference type="Pfam" id="PF01794">
    <property type="entry name" value="Ferric_reduct"/>
    <property type="match status" value="1"/>
</dbReference>
<protein>
    <recommendedName>
        <fullName evidence="3">ferric-chelate reductase (NADPH)</fullName>
        <ecNumber evidence="3">1.16.1.9</ecNumber>
    </recommendedName>
</protein>
<comment type="catalytic activity">
    <reaction evidence="13">
        <text>2 a Fe(II)-siderophore + NADP(+) + H(+) = 2 a Fe(III)-siderophore + NADPH</text>
        <dbReference type="Rhea" id="RHEA:28795"/>
        <dbReference type="Rhea" id="RHEA-COMP:11342"/>
        <dbReference type="Rhea" id="RHEA-COMP:11344"/>
        <dbReference type="ChEBI" id="CHEBI:15378"/>
        <dbReference type="ChEBI" id="CHEBI:29033"/>
        <dbReference type="ChEBI" id="CHEBI:29034"/>
        <dbReference type="ChEBI" id="CHEBI:57783"/>
        <dbReference type="ChEBI" id="CHEBI:58349"/>
        <dbReference type="EC" id="1.16.1.9"/>
    </reaction>
</comment>
<dbReference type="SFLD" id="SFLDG01168">
    <property type="entry name" value="Ferric_reductase_subgroup_(FRE"/>
    <property type="match status" value="1"/>
</dbReference>
<dbReference type="InterPro" id="IPR051410">
    <property type="entry name" value="Ferric/Cupric_Reductase"/>
</dbReference>
<dbReference type="EMBL" id="SSOP01000095">
    <property type="protein sequence ID" value="KAB5591644.1"/>
    <property type="molecule type" value="Genomic_DNA"/>
</dbReference>
<dbReference type="InterPro" id="IPR013121">
    <property type="entry name" value="Fe_red_NAD-bd_6"/>
</dbReference>
<evidence type="ECO:0000256" key="4">
    <source>
        <dbReference type="ARBA" id="ARBA00022448"/>
    </source>
</evidence>
<dbReference type="InterPro" id="IPR017927">
    <property type="entry name" value="FAD-bd_FR_type"/>
</dbReference>
<evidence type="ECO:0000256" key="9">
    <source>
        <dbReference type="ARBA" id="ARBA00023002"/>
    </source>
</evidence>
<dbReference type="InterPro" id="IPR017938">
    <property type="entry name" value="Riboflavin_synthase-like_b-brl"/>
</dbReference>
<dbReference type="Pfam" id="PF08030">
    <property type="entry name" value="NAD_binding_6"/>
    <property type="match status" value="1"/>
</dbReference>
<feature type="transmembrane region" description="Helical" evidence="14">
    <location>
        <begin position="12"/>
        <end position="30"/>
    </location>
</feature>
<dbReference type="GO" id="GO:0006826">
    <property type="term" value="P:iron ion transport"/>
    <property type="evidence" value="ECO:0007669"/>
    <property type="project" value="TreeGrafter"/>
</dbReference>
<dbReference type="Pfam" id="PF08022">
    <property type="entry name" value="FAD_binding_8"/>
    <property type="match status" value="1"/>
</dbReference>
<dbReference type="SUPFAM" id="SSF63380">
    <property type="entry name" value="Riboflavin synthase domain-like"/>
    <property type="match status" value="1"/>
</dbReference>
<comment type="subcellular location">
    <subcellularLocation>
        <location evidence="1">Cell membrane</location>
        <topology evidence="1">Multi-pass membrane protein</topology>
    </subcellularLocation>
</comment>
<evidence type="ECO:0000256" key="14">
    <source>
        <dbReference type="SAM" id="Phobius"/>
    </source>
</evidence>
<evidence type="ECO:0000256" key="6">
    <source>
        <dbReference type="ARBA" id="ARBA00022692"/>
    </source>
</evidence>
<accession>A0A5N5QJ30</accession>
<dbReference type="Gene3D" id="3.40.50.80">
    <property type="entry name" value="Nucleotide-binding domain of ferredoxin-NADP reductase (FNR) module"/>
    <property type="match status" value="1"/>
</dbReference>
<keyword evidence="17" id="KW-1185">Reference proteome</keyword>
<comment type="similarity">
    <text evidence="2">Belongs to the ferric reductase (FRE) family.</text>
</comment>
<evidence type="ECO:0000256" key="8">
    <source>
        <dbReference type="ARBA" id="ARBA00022989"/>
    </source>
</evidence>
<organism evidence="16 17">
    <name type="scientific">Ceratobasidium theobromae</name>
    <dbReference type="NCBI Taxonomy" id="1582974"/>
    <lineage>
        <taxon>Eukaryota</taxon>
        <taxon>Fungi</taxon>
        <taxon>Dikarya</taxon>
        <taxon>Basidiomycota</taxon>
        <taxon>Agaricomycotina</taxon>
        <taxon>Agaricomycetes</taxon>
        <taxon>Cantharellales</taxon>
        <taxon>Ceratobasidiaceae</taxon>
        <taxon>Ceratobasidium</taxon>
    </lineage>
</organism>
<evidence type="ECO:0000256" key="7">
    <source>
        <dbReference type="ARBA" id="ARBA00022982"/>
    </source>
</evidence>
<reference evidence="16 17" key="1">
    <citation type="journal article" date="2019" name="Fungal Biol. Biotechnol.">
        <title>Draft genome sequence of fastidious pathogen Ceratobasidium theobromae, which causes vascular-streak dieback in Theobroma cacao.</title>
        <authorList>
            <person name="Ali S.S."/>
            <person name="Asman A."/>
            <person name="Shao J."/>
            <person name="Firmansyah A.P."/>
            <person name="Susilo A.W."/>
            <person name="Rosmana A."/>
            <person name="McMahon P."/>
            <person name="Junaid M."/>
            <person name="Guest D."/>
            <person name="Kheng T.Y."/>
            <person name="Meinhardt L.W."/>
            <person name="Bailey B.A."/>
        </authorList>
    </citation>
    <scope>NUCLEOTIDE SEQUENCE [LARGE SCALE GENOMIC DNA]</scope>
    <source>
        <strain evidence="16 17">CT2</strain>
    </source>
</reference>
<comment type="caution">
    <text evidence="16">The sequence shown here is derived from an EMBL/GenBank/DDBJ whole genome shotgun (WGS) entry which is preliminary data.</text>
</comment>
<evidence type="ECO:0000313" key="16">
    <source>
        <dbReference type="EMBL" id="KAB5591644.1"/>
    </source>
</evidence>
<evidence type="ECO:0000256" key="2">
    <source>
        <dbReference type="ARBA" id="ARBA00006278"/>
    </source>
</evidence>
<keyword evidence="8 14" id="KW-1133">Transmembrane helix</keyword>
<dbReference type="InterPro" id="IPR013130">
    <property type="entry name" value="Fe3_Rdtase_TM_dom"/>
</dbReference>
<name>A0A5N5QJ30_9AGAM</name>
<keyword evidence="11 14" id="KW-0472">Membrane</keyword>
<dbReference type="GO" id="GO:0015677">
    <property type="term" value="P:copper ion import"/>
    <property type="evidence" value="ECO:0007669"/>
    <property type="project" value="TreeGrafter"/>
</dbReference>
<keyword evidence="7" id="KW-0249">Electron transport</keyword>
<evidence type="ECO:0000256" key="1">
    <source>
        <dbReference type="ARBA" id="ARBA00004651"/>
    </source>
</evidence>
<dbReference type="CDD" id="cd06186">
    <property type="entry name" value="NOX_Duox_like_FAD_NADP"/>
    <property type="match status" value="1"/>
</dbReference>
<dbReference type="AlphaFoldDB" id="A0A5N5QJ30"/>
<keyword evidence="4" id="KW-0813">Transport</keyword>
<proteinExistence type="inferred from homology"/>
<feature type="transmembrane region" description="Helical" evidence="14">
    <location>
        <begin position="160"/>
        <end position="179"/>
    </location>
</feature>
<keyword evidence="10" id="KW-0406">Ion transport</keyword>
<evidence type="ECO:0000256" key="12">
    <source>
        <dbReference type="ARBA" id="ARBA00023180"/>
    </source>
</evidence>
<dbReference type="PANTHER" id="PTHR32361:SF9">
    <property type="entry name" value="FERRIC REDUCTASE TRANSMEMBRANE COMPONENT 3-RELATED"/>
    <property type="match status" value="1"/>
</dbReference>
<dbReference type="Proteomes" id="UP000383932">
    <property type="component" value="Unassembled WGS sequence"/>
</dbReference>
<dbReference type="PANTHER" id="PTHR32361">
    <property type="entry name" value="FERRIC/CUPRIC REDUCTASE TRANSMEMBRANE COMPONENT"/>
    <property type="match status" value="1"/>
</dbReference>
<keyword evidence="12" id="KW-0325">Glycoprotein</keyword>
<evidence type="ECO:0000256" key="10">
    <source>
        <dbReference type="ARBA" id="ARBA00023065"/>
    </source>
</evidence>
<dbReference type="InterPro" id="IPR039261">
    <property type="entry name" value="FNR_nucleotide-bd"/>
</dbReference>
<feature type="transmembrane region" description="Helical" evidence="14">
    <location>
        <begin position="133"/>
        <end position="154"/>
    </location>
</feature>
<evidence type="ECO:0000256" key="3">
    <source>
        <dbReference type="ARBA" id="ARBA00012668"/>
    </source>
</evidence>
<keyword evidence="9" id="KW-0560">Oxidoreductase</keyword>